<feature type="repeat" description="RCC1" evidence="1">
    <location>
        <begin position="278"/>
        <end position="341"/>
    </location>
</feature>
<evidence type="ECO:0000256" key="3">
    <source>
        <dbReference type="SAM" id="Phobius"/>
    </source>
</evidence>
<dbReference type="GO" id="GO:0005743">
    <property type="term" value="C:mitochondrial inner membrane"/>
    <property type="evidence" value="ECO:0007669"/>
    <property type="project" value="TreeGrafter"/>
</dbReference>
<dbReference type="PANTHER" id="PTHR47563">
    <property type="entry name" value="PROTEIN FMP25, MITOCHONDRIAL"/>
    <property type="match status" value="1"/>
</dbReference>
<feature type="region of interest" description="Disordered" evidence="2">
    <location>
        <begin position="25"/>
        <end position="45"/>
    </location>
</feature>
<dbReference type="PROSITE" id="PS50012">
    <property type="entry name" value="RCC1_3"/>
    <property type="match status" value="3"/>
</dbReference>
<dbReference type="InterPro" id="IPR000408">
    <property type="entry name" value="Reg_chr_condens"/>
</dbReference>
<feature type="compositionally biased region" description="Polar residues" evidence="2">
    <location>
        <begin position="27"/>
        <end position="36"/>
    </location>
</feature>
<feature type="repeat" description="RCC1" evidence="1">
    <location>
        <begin position="422"/>
        <end position="487"/>
    </location>
</feature>
<evidence type="ECO:0000313" key="5">
    <source>
        <dbReference type="Proteomes" id="UP000509510"/>
    </source>
</evidence>
<accession>A0A7H8QSK4</accession>
<evidence type="ECO:0000313" key="4">
    <source>
        <dbReference type="EMBL" id="QKX56758.1"/>
    </source>
</evidence>
<feature type="repeat" description="RCC1" evidence="1">
    <location>
        <begin position="342"/>
        <end position="403"/>
    </location>
</feature>
<dbReference type="KEGG" id="trg:TRUGW13939_03865"/>
<keyword evidence="3" id="KW-1133">Transmembrane helix</keyword>
<keyword evidence="3" id="KW-0472">Membrane</keyword>
<dbReference type="PANTHER" id="PTHR47563:SF1">
    <property type="entry name" value="PROTEIN FMP25, MITOCHONDRIAL"/>
    <property type="match status" value="1"/>
</dbReference>
<dbReference type="GO" id="GO:0034551">
    <property type="term" value="P:mitochondrial respiratory chain complex III assembly"/>
    <property type="evidence" value="ECO:0007669"/>
    <property type="project" value="TreeGrafter"/>
</dbReference>
<reference evidence="5" key="1">
    <citation type="submission" date="2020-06" db="EMBL/GenBank/DDBJ databases">
        <title>A chromosome-scale genome assembly of Talaromyces rugulosus W13939.</title>
        <authorList>
            <person name="Wang B."/>
            <person name="Guo L."/>
            <person name="Ye K."/>
            <person name="Wang L."/>
        </authorList>
    </citation>
    <scope>NUCLEOTIDE SEQUENCE [LARGE SCALE GENOMIC DNA]</scope>
    <source>
        <strain evidence="5">W13939</strain>
    </source>
</reference>
<dbReference type="InterPro" id="IPR009091">
    <property type="entry name" value="RCC1/BLIP-II"/>
</dbReference>
<feature type="compositionally biased region" description="Polar residues" evidence="2">
    <location>
        <begin position="96"/>
        <end position="111"/>
    </location>
</feature>
<dbReference type="EMBL" id="CP055899">
    <property type="protein sequence ID" value="QKX56758.1"/>
    <property type="molecule type" value="Genomic_DNA"/>
</dbReference>
<dbReference type="Pfam" id="PF00415">
    <property type="entry name" value="RCC1"/>
    <property type="match status" value="1"/>
</dbReference>
<dbReference type="PROSITE" id="PS00626">
    <property type="entry name" value="RCC1_2"/>
    <property type="match status" value="1"/>
</dbReference>
<feature type="region of interest" description="Disordered" evidence="2">
    <location>
        <begin position="92"/>
        <end position="111"/>
    </location>
</feature>
<dbReference type="Pfam" id="PF13540">
    <property type="entry name" value="RCC1_2"/>
    <property type="match status" value="1"/>
</dbReference>
<protein>
    <recommendedName>
        <fullName evidence="6">Mitochondrial protein Fmp25</fullName>
    </recommendedName>
</protein>
<dbReference type="Gene3D" id="2.130.10.30">
    <property type="entry name" value="Regulator of chromosome condensation 1/beta-lactamase-inhibitor protein II"/>
    <property type="match status" value="1"/>
</dbReference>
<proteinExistence type="predicted"/>
<evidence type="ECO:0000256" key="2">
    <source>
        <dbReference type="SAM" id="MobiDB-lite"/>
    </source>
</evidence>
<dbReference type="InterPro" id="IPR053245">
    <property type="entry name" value="MitoProcess-Associated"/>
</dbReference>
<dbReference type="GeneID" id="55991367"/>
<dbReference type="SUPFAM" id="SSF50985">
    <property type="entry name" value="RCC1/BLIP-II"/>
    <property type="match status" value="1"/>
</dbReference>
<keyword evidence="5" id="KW-1185">Reference proteome</keyword>
<dbReference type="AlphaFoldDB" id="A0A7H8QSK4"/>
<sequence length="573" mass="61787">MFAANTRRQASAVAGLSGRLIRAQRFPRNTRQLSQKASRESQGPERWLGPAVALVGTFAAATIAYVYTSEKPTVKDIPRQPVKITIEEPRVKDSFSQEQNRNALSTQHAQVRSMSENPGVYVWGANSHRVVDPDSSETIVKSPRRFRYFEGRILRDLKLTQTSGAAISENGDLIQWGKGFSETDYQPTPTLKGKNLISINMSRDRIIALSSGGNIYSIPISKSVQETGAKSQESSWVPYWSSTSRISYRQLTPQLGLGEKVASIAGGLEHVLMLTSSGRVFSAAAATEDYPSQGQLGVAGLRWATRPKGPVDACHEISSLKGSKITQIASGDLHSMLLDKNGSVLVFGDNSYGQLGLGYDPSSPTVDTPTLLSMKGLYLGKGWATRVTNIAAGGFTSFMTVDAQRAEIRPDGTPGKPGAPSIDLWSFGRGIHGALGTGKWTHIQDRPSKVKSLSGLSEYDEKAQKVLPIGVAQIAAGATHVAAVLDNTSHINAAKKSSVADTAWGQDTLWWGGNESLQLGTGKRSNAPTPMHILPPPDIVTTASSDESRFQILPQKQRIECGRQVTAVYSVKK</sequence>
<keyword evidence="3" id="KW-0812">Transmembrane</keyword>
<organism evidence="4 5">
    <name type="scientific">Talaromyces rugulosus</name>
    <name type="common">Penicillium rugulosum</name>
    <dbReference type="NCBI Taxonomy" id="121627"/>
    <lineage>
        <taxon>Eukaryota</taxon>
        <taxon>Fungi</taxon>
        <taxon>Dikarya</taxon>
        <taxon>Ascomycota</taxon>
        <taxon>Pezizomycotina</taxon>
        <taxon>Eurotiomycetes</taxon>
        <taxon>Eurotiomycetidae</taxon>
        <taxon>Eurotiales</taxon>
        <taxon>Trichocomaceae</taxon>
        <taxon>Talaromyces</taxon>
        <taxon>Talaromyces sect. Islandici</taxon>
    </lineage>
</organism>
<dbReference type="RefSeq" id="XP_035342936.1">
    <property type="nucleotide sequence ID" value="XM_035487043.1"/>
</dbReference>
<dbReference type="Proteomes" id="UP000509510">
    <property type="component" value="Chromosome II"/>
</dbReference>
<dbReference type="OrthoDB" id="10256179at2759"/>
<name>A0A7H8QSK4_TALRU</name>
<evidence type="ECO:0008006" key="6">
    <source>
        <dbReference type="Google" id="ProtNLM"/>
    </source>
</evidence>
<evidence type="ECO:0000256" key="1">
    <source>
        <dbReference type="PROSITE-ProRule" id="PRU00235"/>
    </source>
</evidence>
<feature type="transmembrane region" description="Helical" evidence="3">
    <location>
        <begin position="47"/>
        <end position="67"/>
    </location>
</feature>
<gene>
    <name evidence="4" type="ORF">TRUGW13939_03865</name>
</gene>